<organism evidence="6 7">
    <name type="scientific">Microbacterium arabinogalactanolyticum</name>
    <dbReference type="NCBI Taxonomy" id="69365"/>
    <lineage>
        <taxon>Bacteria</taxon>
        <taxon>Bacillati</taxon>
        <taxon>Actinomycetota</taxon>
        <taxon>Actinomycetes</taxon>
        <taxon>Micrococcales</taxon>
        <taxon>Microbacteriaceae</taxon>
        <taxon>Microbacterium</taxon>
    </lineage>
</organism>
<name>A0ABQ5NE10_9MICO</name>
<accession>A0ABQ5NE10</accession>
<feature type="transmembrane region" description="Helical" evidence="5">
    <location>
        <begin position="75"/>
        <end position="92"/>
    </location>
</feature>
<sequence>MTLTARLDSRWGRAYFGAQAAAGALWWAAVALSPGIRMLTLGDLPAGLVAAVDIPLFVIASALAALGVRFAAEVTASWTVLITAAMALYSTVTTSAGWGSLLMIAASVCSVGAVLLVRLNRIPSEWLLIGPFRAREATSARPRTQLLRTAGQIVVFWGVCLVVVPAGIALVELRWGLRMPFPPAVTITGVVLLAAASALGIWSAVTMAGRGDGTPLPVATARLLVVGGPYRFVRNPMAVAGIAQGMAVGLICGSWLVVIYALCGSLVWNDLIRPWEERDLVARFGAPYEAYRDRVSCWIPRRPRRRSSGSVSDPLVY</sequence>
<feature type="transmembrane region" description="Helical" evidence="5">
    <location>
        <begin position="98"/>
        <end position="117"/>
    </location>
</feature>
<feature type="transmembrane region" description="Helical" evidence="5">
    <location>
        <begin position="44"/>
        <end position="68"/>
    </location>
</feature>
<feature type="transmembrane region" description="Helical" evidence="5">
    <location>
        <begin position="153"/>
        <end position="171"/>
    </location>
</feature>
<keyword evidence="7" id="KW-1185">Reference proteome</keyword>
<keyword evidence="3 5" id="KW-1133">Transmembrane helix</keyword>
<evidence type="ECO:0000256" key="5">
    <source>
        <dbReference type="SAM" id="Phobius"/>
    </source>
</evidence>
<evidence type="ECO:0000256" key="4">
    <source>
        <dbReference type="ARBA" id="ARBA00023136"/>
    </source>
</evidence>
<comment type="caution">
    <text evidence="6">The sequence shown here is derived from an EMBL/GenBank/DDBJ whole genome shotgun (WGS) entry which is preliminary data.</text>
</comment>
<dbReference type="EMBL" id="BRZC01000002">
    <property type="protein sequence ID" value="GLC83867.1"/>
    <property type="molecule type" value="Genomic_DNA"/>
</dbReference>
<proteinExistence type="predicted"/>
<evidence type="ECO:0000313" key="6">
    <source>
        <dbReference type="EMBL" id="GLC83867.1"/>
    </source>
</evidence>
<evidence type="ECO:0000256" key="3">
    <source>
        <dbReference type="ARBA" id="ARBA00022989"/>
    </source>
</evidence>
<comment type="subcellular location">
    <subcellularLocation>
        <location evidence="1">Endomembrane system</location>
        <topology evidence="1">Multi-pass membrane protein</topology>
    </subcellularLocation>
</comment>
<evidence type="ECO:0000256" key="1">
    <source>
        <dbReference type="ARBA" id="ARBA00004127"/>
    </source>
</evidence>
<dbReference type="Pfam" id="PF04191">
    <property type="entry name" value="PEMT"/>
    <property type="match status" value="1"/>
</dbReference>
<feature type="transmembrane region" description="Helical" evidence="5">
    <location>
        <begin position="12"/>
        <end position="32"/>
    </location>
</feature>
<dbReference type="Proteomes" id="UP001165068">
    <property type="component" value="Unassembled WGS sequence"/>
</dbReference>
<keyword evidence="4 5" id="KW-0472">Membrane</keyword>
<dbReference type="RefSeq" id="WP_285630616.1">
    <property type="nucleotide sequence ID" value="NZ_BAAAUK010000001.1"/>
</dbReference>
<protein>
    <submittedName>
        <fullName evidence="6">Protein-S-isoprenylcysteine O-methyltransferase</fullName>
    </submittedName>
</protein>
<dbReference type="InterPro" id="IPR007318">
    <property type="entry name" value="Phopholipid_MeTrfase"/>
</dbReference>
<feature type="transmembrane region" description="Helical" evidence="5">
    <location>
        <begin position="245"/>
        <end position="268"/>
    </location>
</feature>
<feature type="transmembrane region" description="Helical" evidence="5">
    <location>
        <begin position="183"/>
        <end position="204"/>
    </location>
</feature>
<evidence type="ECO:0000256" key="2">
    <source>
        <dbReference type="ARBA" id="ARBA00022692"/>
    </source>
</evidence>
<keyword evidence="2 5" id="KW-0812">Transmembrane</keyword>
<gene>
    <name evidence="6" type="ORF">MIAR_04550</name>
</gene>
<evidence type="ECO:0000313" key="7">
    <source>
        <dbReference type="Proteomes" id="UP001165068"/>
    </source>
</evidence>
<dbReference type="Gene3D" id="1.20.120.1630">
    <property type="match status" value="1"/>
</dbReference>
<reference evidence="6" key="1">
    <citation type="submission" date="2022-08" db="EMBL/GenBank/DDBJ databases">
        <title>Draft genome sequence of Microbacterium arabinogalactanolyticum JCM 9171.</title>
        <authorList>
            <person name="Fujita K."/>
            <person name="Ishiwata A."/>
            <person name="Fushinobu S."/>
        </authorList>
    </citation>
    <scope>NUCLEOTIDE SEQUENCE</scope>
    <source>
        <strain evidence="6">JCM 9171</strain>
    </source>
</reference>